<accession>A0A0P1G7Y1</accession>
<evidence type="ECO:0000256" key="2">
    <source>
        <dbReference type="SAM" id="SignalP"/>
    </source>
</evidence>
<evidence type="ECO:0000313" key="4">
    <source>
        <dbReference type="Proteomes" id="UP000054935"/>
    </source>
</evidence>
<keyword evidence="2" id="KW-0732">Signal</keyword>
<evidence type="ECO:0000313" key="3">
    <source>
        <dbReference type="EMBL" id="CUH77624.1"/>
    </source>
</evidence>
<organism evidence="3 4">
    <name type="scientific">Tropicibacter naphthalenivorans</name>
    <dbReference type="NCBI Taxonomy" id="441103"/>
    <lineage>
        <taxon>Bacteria</taxon>
        <taxon>Pseudomonadati</taxon>
        <taxon>Pseudomonadota</taxon>
        <taxon>Alphaproteobacteria</taxon>
        <taxon>Rhodobacterales</taxon>
        <taxon>Roseobacteraceae</taxon>
        <taxon>Tropicibacter</taxon>
    </lineage>
</organism>
<proteinExistence type="predicted"/>
<protein>
    <submittedName>
        <fullName evidence="3">Uncharacterized protein</fullName>
    </submittedName>
</protein>
<sequence>MKTLFALSTIGMMTLTAGAALAGHANPWTTDTSILLEQYHDTNQARSIGTPGEDEMRGVMTQNAFGKLSDDAGGAQDNAQGGSSARGGNGGNGGKGGGSKGGRK</sequence>
<reference evidence="3 4" key="1">
    <citation type="submission" date="2015-09" db="EMBL/GenBank/DDBJ databases">
        <authorList>
            <consortium name="Swine Surveillance"/>
        </authorList>
    </citation>
    <scope>NUCLEOTIDE SEQUENCE [LARGE SCALE GENOMIC DNA]</scope>
    <source>
        <strain evidence="3 4">CECT 7648</strain>
    </source>
</reference>
<keyword evidence="4" id="KW-1185">Reference proteome</keyword>
<feature type="compositionally biased region" description="Gly residues" evidence="1">
    <location>
        <begin position="84"/>
        <end position="104"/>
    </location>
</feature>
<gene>
    <name evidence="3" type="ORF">TRN7648_01572</name>
</gene>
<feature type="signal peptide" evidence="2">
    <location>
        <begin position="1"/>
        <end position="22"/>
    </location>
</feature>
<name>A0A0P1G7Y1_9RHOB</name>
<dbReference type="OrthoDB" id="7876576at2"/>
<feature type="chain" id="PRO_5006063160" evidence="2">
    <location>
        <begin position="23"/>
        <end position="104"/>
    </location>
</feature>
<feature type="compositionally biased region" description="Low complexity" evidence="1">
    <location>
        <begin position="71"/>
        <end position="83"/>
    </location>
</feature>
<dbReference type="EMBL" id="CYSE01000002">
    <property type="protein sequence ID" value="CUH77624.1"/>
    <property type="molecule type" value="Genomic_DNA"/>
</dbReference>
<dbReference type="RefSeq" id="WP_058247055.1">
    <property type="nucleotide sequence ID" value="NZ_CYSE01000002.1"/>
</dbReference>
<dbReference type="Proteomes" id="UP000054935">
    <property type="component" value="Unassembled WGS sequence"/>
</dbReference>
<dbReference type="AlphaFoldDB" id="A0A0P1G7Y1"/>
<evidence type="ECO:0000256" key="1">
    <source>
        <dbReference type="SAM" id="MobiDB-lite"/>
    </source>
</evidence>
<feature type="region of interest" description="Disordered" evidence="1">
    <location>
        <begin position="62"/>
        <end position="104"/>
    </location>
</feature>